<keyword evidence="3" id="KW-0560">Oxidoreductase</keyword>
<dbReference type="SUPFAM" id="SSF51735">
    <property type="entry name" value="NAD(P)-binding Rossmann-fold domains"/>
    <property type="match status" value="1"/>
</dbReference>
<organism evidence="4 5">
    <name type="scientific">Penicillium hordei</name>
    <dbReference type="NCBI Taxonomy" id="40994"/>
    <lineage>
        <taxon>Eukaryota</taxon>
        <taxon>Fungi</taxon>
        <taxon>Dikarya</taxon>
        <taxon>Ascomycota</taxon>
        <taxon>Pezizomycotina</taxon>
        <taxon>Eurotiomycetes</taxon>
        <taxon>Eurotiomycetidae</taxon>
        <taxon>Eurotiales</taxon>
        <taxon>Aspergillaceae</taxon>
        <taxon>Penicillium</taxon>
    </lineage>
</organism>
<dbReference type="Gene3D" id="3.40.50.720">
    <property type="entry name" value="NAD(P)-binding Rossmann-like Domain"/>
    <property type="match status" value="1"/>
</dbReference>
<dbReference type="InterPro" id="IPR020904">
    <property type="entry name" value="Sc_DH/Rdtase_CS"/>
</dbReference>
<evidence type="ECO:0000256" key="1">
    <source>
        <dbReference type="ARBA" id="ARBA00006484"/>
    </source>
</evidence>
<dbReference type="PROSITE" id="PS00061">
    <property type="entry name" value="ADH_SHORT"/>
    <property type="match status" value="1"/>
</dbReference>
<dbReference type="InterPro" id="IPR036291">
    <property type="entry name" value="NAD(P)-bd_dom_sf"/>
</dbReference>
<dbReference type="EMBL" id="JAQJAE010000006">
    <property type="protein sequence ID" value="KAJ5589334.1"/>
    <property type="molecule type" value="Genomic_DNA"/>
</dbReference>
<dbReference type="AlphaFoldDB" id="A0AAD6GV99"/>
<dbReference type="RefSeq" id="XP_056748353.1">
    <property type="nucleotide sequence ID" value="XM_056903066.1"/>
</dbReference>
<evidence type="ECO:0008006" key="6">
    <source>
        <dbReference type="Google" id="ProtNLM"/>
    </source>
</evidence>
<accession>A0AAD6GV99</accession>
<sequence length="263" mass="29640">MAFPYKKIIILGATSGIGLTLAERLIQNGSFVIAVGRRKENLDLFVQKHGPARAAGIQFDVCNLDEIQQFVADATASHPDIDCVFLNSGIQRRSIFSEPETIDIDRIQEELTVNYTSYLALTKEFLSFFQAKSDMPTSFIFTSSNLALVPILRCSNYCATKAALHQWILCLREQLKETRIKVVEIFPPLVETELHDANHQPDMAKNRPEGIPVDEFADETMRKLIAGDDQIPVGFSRIAFNGWEQQRQQAFRGVVEMMRNSGN</sequence>
<keyword evidence="5" id="KW-1185">Reference proteome</keyword>
<dbReference type="PRINTS" id="PR00081">
    <property type="entry name" value="GDHRDH"/>
</dbReference>
<reference evidence="4" key="1">
    <citation type="journal article" date="2023" name="IMA Fungus">
        <title>Comparative genomic study of the Penicillium genus elucidates a diverse pangenome and 15 lateral gene transfer events.</title>
        <authorList>
            <person name="Petersen C."/>
            <person name="Sorensen T."/>
            <person name="Nielsen M.R."/>
            <person name="Sondergaard T.E."/>
            <person name="Sorensen J.L."/>
            <person name="Fitzpatrick D.A."/>
            <person name="Frisvad J.C."/>
            <person name="Nielsen K.L."/>
        </authorList>
    </citation>
    <scope>NUCLEOTIDE SEQUENCE</scope>
    <source>
        <strain evidence="4">IBT 12815</strain>
    </source>
</reference>
<evidence type="ECO:0000256" key="2">
    <source>
        <dbReference type="ARBA" id="ARBA00022857"/>
    </source>
</evidence>
<evidence type="ECO:0000313" key="4">
    <source>
        <dbReference type="EMBL" id="KAJ5589334.1"/>
    </source>
</evidence>
<comment type="caution">
    <text evidence="4">The sequence shown here is derived from an EMBL/GenBank/DDBJ whole genome shotgun (WGS) entry which is preliminary data.</text>
</comment>
<dbReference type="Pfam" id="PF00106">
    <property type="entry name" value="adh_short"/>
    <property type="match status" value="1"/>
</dbReference>
<gene>
    <name evidence="4" type="ORF">N7537_012012</name>
</gene>
<dbReference type="PANTHER" id="PTHR43669:SF11">
    <property type="entry name" value="SHORT-CHAIN DEHYDROGENASE_OXIDOREDUCTASE"/>
    <property type="match status" value="1"/>
</dbReference>
<evidence type="ECO:0000313" key="5">
    <source>
        <dbReference type="Proteomes" id="UP001213799"/>
    </source>
</evidence>
<protein>
    <recommendedName>
        <fullName evidence="6">Short-chain dehydrogenase/oxidoreductase</fullName>
    </recommendedName>
</protein>
<reference evidence="4" key="2">
    <citation type="submission" date="2023-01" db="EMBL/GenBank/DDBJ databases">
        <authorList>
            <person name="Petersen C."/>
        </authorList>
    </citation>
    <scope>NUCLEOTIDE SEQUENCE</scope>
    <source>
        <strain evidence="4">IBT 12815</strain>
    </source>
</reference>
<dbReference type="GeneID" id="81593308"/>
<dbReference type="Proteomes" id="UP001213799">
    <property type="component" value="Unassembled WGS sequence"/>
</dbReference>
<dbReference type="InterPro" id="IPR002347">
    <property type="entry name" value="SDR_fam"/>
</dbReference>
<dbReference type="PANTHER" id="PTHR43669">
    <property type="entry name" value="5-KETO-D-GLUCONATE 5-REDUCTASE"/>
    <property type="match status" value="1"/>
</dbReference>
<comment type="similarity">
    <text evidence="1">Belongs to the short-chain dehydrogenases/reductases (SDR) family.</text>
</comment>
<proteinExistence type="inferred from homology"/>
<evidence type="ECO:0000256" key="3">
    <source>
        <dbReference type="ARBA" id="ARBA00023002"/>
    </source>
</evidence>
<name>A0AAD6GV99_9EURO</name>
<dbReference type="GO" id="GO:0016491">
    <property type="term" value="F:oxidoreductase activity"/>
    <property type="evidence" value="ECO:0007669"/>
    <property type="project" value="UniProtKB-KW"/>
</dbReference>
<keyword evidence="2" id="KW-0521">NADP</keyword>